<dbReference type="Proteomes" id="UP000734854">
    <property type="component" value="Unassembled WGS sequence"/>
</dbReference>
<dbReference type="EMBL" id="JACMSC010000005">
    <property type="protein sequence ID" value="KAG6521128.1"/>
    <property type="molecule type" value="Genomic_DNA"/>
</dbReference>
<protein>
    <submittedName>
        <fullName evidence="2">Uncharacterized protein</fullName>
    </submittedName>
</protein>
<feature type="compositionally biased region" description="Polar residues" evidence="1">
    <location>
        <begin position="86"/>
        <end position="97"/>
    </location>
</feature>
<evidence type="ECO:0000313" key="2">
    <source>
        <dbReference type="EMBL" id="KAG6521128.1"/>
    </source>
</evidence>
<comment type="caution">
    <text evidence="2">The sequence shown here is derived from an EMBL/GenBank/DDBJ whole genome shotgun (WGS) entry which is preliminary data.</text>
</comment>
<accession>A0A8J5LL04</accession>
<organism evidence="2 3">
    <name type="scientific">Zingiber officinale</name>
    <name type="common">Ginger</name>
    <name type="synonym">Amomum zingiber</name>
    <dbReference type="NCBI Taxonomy" id="94328"/>
    <lineage>
        <taxon>Eukaryota</taxon>
        <taxon>Viridiplantae</taxon>
        <taxon>Streptophyta</taxon>
        <taxon>Embryophyta</taxon>
        <taxon>Tracheophyta</taxon>
        <taxon>Spermatophyta</taxon>
        <taxon>Magnoliopsida</taxon>
        <taxon>Liliopsida</taxon>
        <taxon>Zingiberales</taxon>
        <taxon>Zingiberaceae</taxon>
        <taxon>Zingiber</taxon>
    </lineage>
</organism>
<reference evidence="2 3" key="1">
    <citation type="submission" date="2020-08" db="EMBL/GenBank/DDBJ databases">
        <title>Plant Genome Project.</title>
        <authorList>
            <person name="Zhang R.-G."/>
        </authorList>
    </citation>
    <scope>NUCLEOTIDE SEQUENCE [LARGE SCALE GENOMIC DNA]</scope>
    <source>
        <tissue evidence="2">Rhizome</tissue>
    </source>
</reference>
<name>A0A8J5LL04_ZINOF</name>
<proteinExistence type="predicted"/>
<sequence>MLRRMPRMLALMAVQRHTATSKSARPSIRVQHGSLGGVPTVALISPFSTLAHAASLSVSRGHLPSPPGLGVGLEAMDDERLATSDCEASNSSDNAGN</sequence>
<dbReference type="AlphaFoldDB" id="A0A8J5LL04"/>
<feature type="region of interest" description="Disordered" evidence="1">
    <location>
        <begin position="59"/>
        <end position="97"/>
    </location>
</feature>
<gene>
    <name evidence="2" type="ORF">ZIOFF_018194</name>
</gene>
<evidence type="ECO:0000256" key="1">
    <source>
        <dbReference type="SAM" id="MobiDB-lite"/>
    </source>
</evidence>
<evidence type="ECO:0000313" key="3">
    <source>
        <dbReference type="Proteomes" id="UP000734854"/>
    </source>
</evidence>
<keyword evidence="3" id="KW-1185">Reference proteome</keyword>